<dbReference type="AlphaFoldDB" id="A0A8J2LJM0"/>
<reference evidence="2" key="1">
    <citation type="submission" date="2021-06" db="EMBL/GenBank/DDBJ databases">
        <authorList>
            <person name="Hodson N. C."/>
            <person name="Mongue J. A."/>
            <person name="Jaron S. K."/>
        </authorList>
    </citation>
    <scope>NUCLEOTIDE SEQUENCE</scope>
</reference>
<comment type="similarity">
    <text evidence="1">Belongs to the MYG1 family.</text>
</comment>
<protein>
    <submittedName>
        <fullName evidence="2">Uncharacterized protein</fullName>
    </submittedName>
</protein>
<evidence type="ECO:0000313" key="2">
    <source>
        <dbReference type="EMBL" id="CAG7833153.1"/>
    </source>
</evidence>
<sequence length="340" mass="38276">MHSSSVKPTLCGGHVKSIGTHNGKFHCDEVLACSMLKELPEYSDAEIIRTRDEEILKTCDIVVDVGGVYDPEKLRFDHHQKTFTESMSTLRPGCRFTTKLSSAGLVYHHFGLAVIARILDKKESDEVVQELYEKMYENFIEEIDAVDNGIPLNDFPMRYRINTTLSQRVGALNSSWRDPHPDELQGFQTAMQLVGKELKEKIHHYATDWWEAFSNVKTAVENRFEVDSSGEIMELVSGGCPWKEHLVKLENDLEIETPIKFVIFPDNAGAWRVQAVPKSPDSFLLKVPLLPAWQGLRDKELQEASGLPTAIFVHANGFIGGAHERQNAIQMARVSLGKAV</sequence>
<dbReference type="InterPro" id="IPR003226">
    <property type="entry name" value="MYG1_exonuclease"/>
</dbReference>
<evidence type="ECO:0000313" key="3">
    <source>
        <dbReference type="Proteomes" id="UP000708208"/>
    </source>
</evidence>
<dbReference type="GO" id="GO:0005737">
    <property type="term" value="C:cytoplasm"/>
    <property type="evidence" value="ECO:0007669"/>
    <property type="project" value="TreeGrafter"/>
</dbReference>
<proteinExistence type="inferred from homology"/>
<comment type="caution">
    <text evidence="2">The sequence shown here is derived from an EMBL/GenBank/DDBJ whole genome shotgun (WGS) entry which is preliminary data.</text>
</comment>
<dbReference type="EMBL" id="CAJVCH010568753">
    <property type="protein sequence ID" value="CAG7833153.1"/>
    <property type="molecule type" value="Genomic_DNA"/>
</dbReference>
<name>A0A8J2LJM0_9HEXA</name>
<dbReference type="PANTHER" id="PTHR11215:SF1">
    <property type="entry name" value="MYG1 EXONUCLEASE"/>
    <property type="match status" value="1"/>
</dbReference>
<evidence type="ECO:0000256" key="1">
    <source>
        <dbReference type="ARBA" id="ARBA00010105"/>
    </source>
</evidence>
<dbReference type="PANTHER" id="PTHR11215">
    <property type="entry name" value="METAL DEPENDENT HYDROLASE - RELATED"/>
    <property type="match status" value="1"/>
</dbReference>
<keyword evidence="3" id="KW-1185">Reference proteome</keyword>
<organism evidence="2 3">
    <name type="scientific">Allacma fusca</name>
    <dbReference type="NCBI Taxonomy" id="39272"/>
    <lineage>
        <taxon>Eukaryota</taxon>
        <taxon>Metazoa</taxon>
        <taxon>Ecdysozoa</taxon>
        <taxon>Arthropoda</taxon>
        <taxon>Hexapoda</taxon>
        <taxon>Collembola</taxon>
        <taxon>Symphypleona</taxon>
        <taxon>Sminthuridae</taxon>
        <taxon>Allacma</taxon>
    </lineage>
</organism>
<dbReference type="Pfam" id="PF03690">
    <property type="entry name" value="MYG1_exonuc"/>
    <property type="match status" value="1"/>
</dbReference>
<dbReference type="OrthoDB" id="10265310at2759"/>
<dbReference type="GO" id="GO:0005634">
    <property type="term" value="C:nucleus"/>
    <property type="evidence" value="ECO:0007669"/>
    <property type="project" value="TreeGrafter"/>
</dbReference>
<gene>
    <name evidence="2" type="ORF">AFUS01_LOCUS42796</name>
</gene>
<accession>A0A8J2LJM0</accession>
<dbReference type="Proteomes" id="UP000708208">
    <property type="component" value="Unassembled WGS sequence"/>
</dbReference>